<dbReference type="PANTHER" id="PTHR11361:SF21">
    <property type="entry name" value="MUTS PROTEIN HOMOLOG 4"/>
    <property type="match status" value="1"/>
</dbReference>
<evidence type="ECO:0000259" key="3">
    <source>
        <dbReference type="Pfam" id="PF05192"/>
    </source>
</evidence>
<reference evidence="4" key="1">
    <citation type="submission" date="2019-05" db="EMBL/GenBank/DDBJ databases">
        <title>Annotation for the trematode Fasciolopsis buski.</title>
        <authorList>
            <person name="Choi Y.-J."/>
        </authorList>
    </citation>
    <scope>NUCLEOTIDE SEQUENCE</scope>
    <source>
        <strain evidence="4">HT</strain>
        <tissue evidence="4">Whole worm</tissue>
    </source>
</reference>
<dbReference type="InterPro" id="IPR045076">
    <property type="entry name" value="MutS"/>
</dbReference>
<feature type="region of interest" description="Disordered" evidence="2">
    <location>
        <begin position="167"/>
        <end position="189"/>
    </location>
</feature>
<dbReference type="SUPFAM" id="SSF48334">
    <property type="entry name" value="DNA repair protein MutS, domain III"/>
    <property type="match status" value="1"/>
</dbReference>
<dbReference type="GO" id="GO:0007131">
    <property type="term" value="P:reciprocal meiotic recombination"/>
    <property type="evidence" value="ECO:0007669"/>
    <property type="project" value="TreeGrafter"/>
</dbReference>
<dbReference type="Pfam" id="PF05192">
    <property type="entry name" value="MutS_III"/>
    <property type="match status" value="1"/>
</dbReference>
<dbReference type="PANTHER" id="PTHR11361">
    <property type="entry name" value="DNA MISMATCH REPAIR PROTEIN MUTS FAMILY MEMBER"/>
    <property type="match status" value="1"/>
</dbReference>
<protein>
    <submittedName>
        <fullName evidence="4">MutS protein 4</fullName>
    </submittedName>
</protein>
<dbReference type="Proteomes" id="UP000728185">
    <property type="component" value="Unassembled WGS sequence"/>
</dbReference>
<dbReference type="EMBL" id="LUCM01007902">
    <property type="protein sequence ID" value="KAA0189228.1"/>
    <property type="molecule type" value="Genomic_DNA"/>
</dbReference>
<dbReference type="Gene3D" id="1.10.1420.10">
    <property type="match status" value="1"/>
</dbReference>
<feature type="non-terminal residue" evidence="4">
    <location>
        <position position="1"/>
    </location>
</feature>
<accession>A0A8E0VJG3</accession>
<evidence type="ECO:0000313" key="5">
    <source>
        <dbReference type="Proteomes" id="UP000728185"/>
    </source>
</evidence>
<evidence type="ECO:0000256" key="2">
    <source>
        <dbReference type="SAM" id="MobiDB-lite"/>
    </source>
</evidence>
<name>A0A8E0VJG3_9TREM</name>
<evidence type="ECO:0000313" key="4">
    <source>
        <dbReference type="EMBL" id="KAA0189228.1"/>
    </source>
</evidence>
<dbReference type="InterPro" id="IPR036187">
    <property type="entry name" value="DNA_mismatch_repair_MutS_sf"/>
</dbReference>
<organism evidence="4 5">
    <name type="scientific">Fasciolopsis buskii</name>
    <dbReference type="NCBI Taxonomy" id="27845"/>
    <lineage>
        <taxon>Eukaryota</taxon>
        <taxon>Metazoa</taxon>
        <taxon>Spiralia</taxon>
        <taxon>Lophotrochozoa</taxon>
        <taxon>Platyhelminthes</taxon>
        <taxon>Trematoda</taxon>
        <taxon>Digenea</taxon>
        <taxon>Plagiorchiida</taxon>
        <taxon>Echinostomata</taxon>
        <taxon>Echinostomatoidea</taxon>
        <taxon>Fasciolidae</taxon>
        <taxon>Fasciolopsis</taxon>
    </lineage>
</organism>
<proteinExistence type="inferred from homology"/>
<evidence type="ECO:0000256" key="1">
    <source>
        <dbReference type="ARBA" id="ARBA00006271"/>
    </source>
</evidence>
<dbReference type="GO" id="GO:0030983">
    <property type="term" value="F:mismatched DNA binding"/>
    <property type="evidence" value="ECO:0007669"/>
    <property type="project" value="InterPro"/>
</dbReference>
<dbReference type="GO" id="GO:0140664">
    <property type="term" value="F:ATP-dependent DNA damage sensor activity"/>
    <property type="evidence" value="ECO:0007669"/>
    <property type="project" value="InterPro"/>
</dbReference>
<gene>
    <name evidence="4" type="ORF">FBUS_02914</name>
</gene>
<feature type="domain" description="DNA mismatch repair protein MutS core" evidence="3">
    <location>
        <begin position="66"/>
        <end position="252"/>
    </location>
</feature>
<comment type="caution">
    <text evidence="4">The sequence shown here is derived from an EMBL/GenBank/DDBJ whole genome shotgun (WGS) entry which is preliminary data.</text>
</comment>
<dbReference type="InterPro" id="IPR007696">
    <property type="entry name" value="DNA_mismatch_repair_MutS_core"/>
</dbReference>
<dbReference type="GO" id="GO:0005524">
    <property type="term" value="F:ATP binding"/>
    <property type="evidence" value="ECO:0007669"/>
    <property type="project" value="InterPro"/>
</dbReference>
<dbReference type="AlphaFoldDB" id="A0A8E0VJG3"/>
<dbReference type="GO" id="GO:0005634">
    <property type="term" value="C:nucleus"/>
    <property type="evidence" value="ECO:0007669"/>
    <property type="project" value="TreeGrafter"/>
</dbReference>
<dbReference type="GO" id="GO:0006298">
    <property type="term" value="P:mismatch repair"/>
    <property type="evidence" value="ECO:0007669"/>
    <property type="project" value="InterPro"/>
</dbReference>
<dbReference type="OrthoDB" id="276261at2759"/>
<sequence length="346" mass="38910">LSELLRLCHPEYHPAIRAIGHRFYALSASAALLSYAEEVHGFRIVTHTLKFVFTGSFQTSLIDIHTAFRLELVENLNTRLPKGSLFAVIDNTSNPSGARLLRTNLLQPPSDLSTIVSRQNAVNELLSHPHSLLCLQNILRRLPYIDGLLSFCIQMSNTMAKNARTPFLQTDSTKSNKPNSTDSVPKDTSNARSLLDVRDYVTSDATVSSRLTLGRISVNIRMAELRITKLIAIKSLLDQVVPLKNALNDLNSTLFQTYRKLLDDPRYAYTQKKLCTVLHEDIHISKGLLAMQSQKCFAIKEGLNVVLDVTRKAYSEQLDDITGNCKFVEYFHISNHTRISCSLAFY</sequence>
<comment type="similarity">
    <text evidence="1">Belongs to the DNA mismatch repair MutS family.</text>
</comment>
<keyword evidence="5" id="KW-1185">Reference proteome</keyword>